<dbReference type="EMBL" id="LR134521">
    <property type="protein sequence ID" value="VEJ29827.1"/>
    <property type="molecule type" value="Genomic_DNA"/>
</dbReference>
<accession>A0A3S5AFT9</accession>
<sequence>MERVVFRVGLILFTQPQFFEDVFTDEYSYPYFVSSCPYERFGRFWVCCAVVCLWEGAKPAGAATESPSSFSSATAVASASSSDGPSPSSSVPPHYSGKSKAPDGEFRAADVYGPAQNVPKPKTEEGYTNASLEGIRKTVQAWTEWRNYGLQTGDFKDAMKFVDKQYTDELELYQNTSRFYKDGGWIVGGDLHQYEFHGEPINQGNGKYEWKYLLLWPYRIYIAADGRVNKVYNDDYENNWYMMTLHHDGNRWFIDGTRFLNVQGNK</sequence>
<feature type="domain" description="DUF6318" evidence="2">
    <location>
        <begin position="104"/>
        <end position="256"/>
    </location>
</feature>
<gene>
    <name evidence="3" type="ORF">NCTC10918_01098</name>
</gene>
<organism evidence="3 4">
    <name type="scientific">Rothia dentocariosa</name>
    <dbReference type="NCBI Taxonomy" id="2047"/>
    <lineage>
        <taxon>Bacteria</taxon>
        <taxon>Bacillati</taxon>
        <taxon>Actinomycetota</taxon>
        <taxon>Actinomycetes</taxon>
        <taxon>Micrococcales</taxon>
        <taxon>Micrococcaceae</taxon>
        <taxon>Rothia</taxon>
    </lineage>
</organism>
<evidence type="ECO:0000259" key="2">
    <source>
        <dbReference type="Pfam" id="PF19843"/>
    </source>
</evidence>
<protein>
    <recommendedName>
        <fullName evidence="2">DUF6318 domain-containing protein</fullName>
    </recommendedName>
</protein>
<reference evidence="3 4" key="1">
    <citation type="submission" date="2018-12" db="EMBL/GenBank/DDBJ databases">
        <authorList>
            <consortium name="Pathogen Informatics"/>
        </authorList>
    </citation>
    <scope>NUCLEOTIDE SEQUENCE [LARGE SCALE GENOMIC DNA]</scope>
    <source>
        <strain evidence="3 4">NCTC10918</strain>
    </source>
</reference>
<dbReference type="Pfam" id="PF19843">
    <property type="entry name" value="DUF6318"/>
    <property type="match status" value="1"/>
</dbReference>
<feature type="region of interest" description="Disordered" evidence="1">
    <location>
        <begin position="80"/>
        <end position="102"/>
    </location>
</feature>
<feature type="compositionally biased region" description="Low complexity" evidence="1">
    <location>
        <begin position="80"/>
        <end position="96"/>
    </location>
</feature>
<dbReference type="AlphaFoldDB" id="A0A3S5AFT9"/>
<name>A0A3S5AFT9_9MICC</name>
<evidence type="ECO:0000313" key="4">
    <source>
        <dbReference type="Proteomes" id="UP000270988"/>
    </source>
</evidence>
<evidence type="ECO:0000256" key="1">
    <source>
        <dbReference type="SAM" id="MobiDB-lite"/>
    </source>
</evidence>
<proteinExistence type="predicted"/>
<dbReference type="InterPro" id="IPR046281">
    <property type="entry name" value="DUF6318"/>
</dbReference>
<evidence type="ECO:0000313" key="3">
    <source>
        <dbReference type="EMBL" id="VEJ29827.1"/>
    </source>
</evidence>
<dbReference type="Proteomes" id="UP000270988">
    <property type="component" value="Chromosome"/>
</dbReference>